<keyword evidence="2" id="KW-1133">Transmembrane helix</keyword>
<dbReference type="RefSeq" id="WP_259626868.1">
    <property type="nucleotide sequence ID" value="NZ_JANYMP010000018.1"/>
</dbReference>
<dbReference type="GO" id="GO:0006508">
    <property type="term" value="P:proteolysis"/>
    <property type="evidence" value="ECO:0007669"/>
    <property type="project" value="InterPro"/>
</dbReference>
<feature type="region of interest" description="Disordered" evidence="1">
    <location>
        <begin position="543"/>
        <end position="564"/>
    </location>
</feature>
<evidence type="ECO:0000256" key="1">
    <source>
        <dbReference type="SAM" id="MobiDB-lite"/>
    </source>
</evidence>
<dbReference type="Gene3D" id="3.40.50.1460">
    <property type="match status" value="1"/>
</dbReference>
<keyword evidence="2" id="KW-0812">Transmembrane</keyword>
<dbReference type="Pfam" id="PF00656">
    <property type="entry name" value="Peptidase_C14"/>
    <property type="match status" value="1"/>
</dbReference>
<dbReference type="EMBL" id="JANYMP010000018">
    <property type="protein sequence ID" value="MCS7481373.1"/>
    <property type="molecule type" value="Genomic_DNA"/>
</dbReference>
<dbReference type="AlphaFoldDB" id="A0A9X2VTN2"/>
<feature type="region of interest" description="Disordered" evidence="1">
    <location>
        <begin position="258"/>
        <end position="299"/>
    </location>
</feature>
<reference evidence="4" key="1">
    <citation type="submission" date="2022-08" db="EMBL/GenBank/DDBJ databases">
        <authorList>
            <person name="Tistechok S."/>
            <person name="Samborskyy M."/>
            <person name="Roman I."/>
        </authorList>
    </citation>
    <scope>NUCLEOTIDE SEQUENCE</scope>
    <source>
        <strain evidence="4">DSM 103496</strain>
    </source>
</reference>
<keyword evidence="2" id="KW-0472">Membrane</keyword>
<dbReference type="NCBIfam" id="NF047832">
    <property type="entry name" value="caspase_w_EACC1"/>
    <property type="match status" value="1"/>
</dbReference>
<feature type="domain" description="Peptidase C14 caspase" evidence="3">
    <location>
        <begin position="9"/>
        <end position="222"/>
    </location>
</feature>
<evidence type="ECO:0000313" key="4">
    <source>
        <dbReference type="EMBL" id="MCS7481373.1"/>
    </source>
</evidence>
<comment type="caution">
    <text evidence="4">The sequence shown here is derived from an EMBL/GenBank/DDBJ whole genome shotgun (WGS) entry which is preliminary data.</text>
</comment>
<keyword evidence="5" id="KW-1185">Reference proteome</keyword>
<name>A0A9X2VTN2_9PSEU</name>
<evidence type="ECO:0000259" key="3">
    <source>
        <dbReference type="Pfam" id="PF00656"/>
    </source>
</evidence>
<dbReference type="GO" id="GO:0004197">
    <property type="term" value="F:cysteine-type endopeptidase activity"/>
    <property type="evidence" value="ECO:0007669"/>
    <property type="project" value="InterPro"/>
</dbReference>
<protein>
    <submittedName>
        <fullName evidence="4">Caspase family protein</fullName>
    </submittedName>
</protein>
<organism evidence="4 5">
    <name type="scientific">Umezawaea endophytica</name>
    <dbReference type="NCBI Taxonomy" id="1654476"/>
    <lineage>
        <taxon>Bacteria</taxon>
        <taxon>Bacillati</taxon>
        <taxon>Actinomycetota</taxon>
        <taxon>Actinomycetes</taxon>
        <taxon>Pseudonocardiales</taxon>
        <taxon>Pseudonocardiaceae</taxon>
        <taxon>Umezawaea</taxon>
    </lineage>
</organism>
<sequence length="564" mass="62010">MSVIDFSRSRAILVGTSEYTAGLAKMDAAANSLAAVQALLTGPLCGWSESRVTSLLNRRTRDGVDQQIATLIHDTTDVLLFYYVGHGQLLDGEDLGMALVDTHRDPRMRYTTSLRLSHLRHELKYRCPARVQVVILDCCFSGLATRNTQGADLAEQVRLTTRIEGAYTLAASRASQKAVHQDGGDGLTYFTKVLTEVVQDGIPGAGPYLALNDLHTEIATRFRHLDLPQDHLRPEPTTLVVDTAEKLPLARNAAWAPARTTGEPAVKPADSAADVEAEAVDIDPPSSATPAEESEAKRRGAARDALEGIAVPAEIRSAGPNLRLWSWAVLAIDVVVSAWLWWSVPLAVVTTVVVVLLVAAKVPTEVYRVRLTPQVTIPAEAVAPDHWYRFGRSRPTWFLKPFESVLVVFAPTPASPRVRSFARPSGWRFSGWFSVRSSERGGGVWFDLVDLAHGRSLEHWYVESGGRSDLNEGSSPTGLVGLQVTAGNCSAKVRWSSPGVLHRPTGILKEGWRRSWWSDGFDEVLHSGLYHLRASRARRLEAAIRRHRPDRPTPDVTRQRSSEE</sequence>
<evidence type="ECO:0000313" key="5">
    <source>
        <dbReference type="Proteomes" id="UP001141259"/>
    </source>
</evidence>
<accession>A0A9X2VTN2</accession>
<evidence type="ECO:0000256" key="2">
    <source>
        <dbReference type="SAM" id="Phobius"/>
    </source>
</evidence>
<dbReference type="Proteomes" id="UP001141259">
    <property type="component" value="Unassembled WGS sequence"/>
</dbReference>
<dbReference type="InterPro" id="IPR011600">
    <property type="entry name" value="Pept_C14_caspase"/>
</dbReference>
<gene>
    <name evidence="4" type="ORF">NZH93_31335</name>
</gene>
<feature type="transmembrane region" description="Helical" evidence="2">
    <location>
        <begin position="339"/>
        <end position="360"/>
    </location>
</feature>
<proteinExistence type="predicted"/>